<dbReference type="RefSeq" id="WP_229833866.1">
    <property type="nucleotide sequence ID" value="NZ_BMPI01000001.1"/>
</dbReference>
<feature type="transmembrane region" description="Helical" evidence="5">
    <location>
        <begin position="344"/>
        <end position="362"/>
    </location>
</feature>
<feature type="transmembrane region" description="Helical" evidence="5">
    <location>
        <begin position="444"/>
        <end position="466"/>
    </location>
</feature>
<dbReference type="GO" id="GO:0016887">
    <property type="term" value="F:ATP hydrolysis activity"/>
    <property type="evidence" value="ECO:0007669"/>
    <property type="project" value="InterPro"/>
</dbReference>
<keyword evidence="5" id="KW-0472">Membrane</keyword>
<evidence type="ECO:0000256" key="1">
    <source>
        <dbReference type="ARBA" id="ARBA00022448"/>
    </source>
</evidence>
<dbReference type="CDD" id="cd03230">
    <property type="entry name" value="ABC_DR_subfamily_A"/>
    <property type="match status" value="1"/>
</dbReference>
<feature type="transmembrane region" description="Helical" evidence="5">
    <location>
        <begin position="630"/>
        <end position="653"/>
    </location>
</feature>
<evidence type="ECO:0000256" key="5">
    <source>
        <dbReference type="SAM" id="Phobius"/>
    </source>
</evidence>
<keyword evidence="2" id="KW-0547">Nucleotide-binding</keyword>
<keyword evidence="3" id="KW-0067">ATP-binding</keyword>
<keyword evidence="8" id="KW-1185">Reference proteome</keyword>
<gene>
    <name evidence="7" type="ORF">GCM10007977_000920</name>
</gene>
<dbReference type="InterPro" id="IPR003439">
    <property type="entry name" value="ABC_transporter-like_ATP-bd"/>
</dbReference>
<evidence type="ECO:0000313" key="8">
    <source>
        <dbReference type="Proteomes" id="UP000642070"/>
    </source>
</evidence>
<dbReference type="Gene3D" id="3.40.50.300">
    <property type="entry name" value="P-loop containing nucleotide triphosphate hydrolases"/>
    <property type="match status" value="1"/>
</dbReference>
<dbReference type="Pfam" id="PF00005">
    <property type="entry name" value="ABC_tran"/>
    <property type="match status" value="1"/>
</dbReference>
<comment type="caution">
    <text evidence="7">The sequence shown here is derived from an EMBL/GenBank/DDBJ whole genome shotgun (WGS) entry which is preliminary data.</text>
</comment>
<dbReference type="GO" id="GO:0005524">
    <property type="term" value="F:ATP binding"/>
    <property type="evidence" value="ECO:0007669"/>
    <property type="project" value="UniProtKB-KW"/>
</dbReference>
<dbReference type="PANTHER" id="PTHR42939">
    <property type="entry name" value="ABC TRANSPORTER ATP-BINDING PROTEIN ALBC-RELATED"/>
    <property type="match status" value="1"/>
</dbReference>
<evidence type="ECO:0000259" key="6">
    <source>
        <dbReference type="PROSITE" id="PS50893"/>
    </source>
</evidence>
<feature type="transmembrane region" description="Helical" evidence="5">
    <location>
        <begin position="48"/>
        <end position="66"/>
    </location>
</feature>
<dbReference type="AlphaFoldDB" id="A0A917T020"/>
<feature type="region of interest" description="Disordered" evidence="4">
    <location>
        <begin position="232"/>
        <end position="327"/>
    </location>
</feature>
<keyword evidence="1" id="KW-0813">Transport</keyword>
<evidence type="ECO:0000256" key="2">
    <source>
        <dbReference type="ARBA" id="ARBA00022741"/>
    </source>
</evidence>
<name>A0A917T020_9ACTN</name>
<organism evidence="7 8">
    <name type="scientific">Dactylosporangium sucinum</name>
    <dbReference type="NCBI Taxonomy" id="1424081"/>
    <lineage>
        <taxon>Bacteria</taxon>
        <taxon>Bacillati</taxon>
        <taxon>Actinomycetota</taxon>
        <taxon>Actinomycetes</taxon>
        <taxon>Micromonosporales</taxon>
        <taxon>Micromonosporaceae</taxon>
        <taxon>Dactylosporangium</taxon>
    </lineage>
</organism>
<feature type="transmembrane region" description="Helical" evidence="5">
    <location>
        <begin position="492"/>
        <end position="512"/>
    </location>
</feature>
<dbReference type="SMART" id="SM00382">
    <property type="entry name" value="AAA"/>
    <property type="match status" value="1"/>
</dbReference>
<dbReference type="PANTHER" id="PTHR42939:SF1">
    <property type="entry name" value="ABC TRANSPORTER ATP-BINDING PROTEIN ALBC-RELATED"/>
    <property type="match status" value="1"/>
</dbReference>
<keyword evidence="5" id="KW-0812">Transmembrane</keyword>
<keyword evidence="5" id="KW-1133">Transmembrane helix</keyword>
<accession>A0A917T020</accession>
<dbReference type="InterPro" id="IPR003593">
    <property type="entry name" value="AAA+_ATPase"/>
</dbReference>
<evidence type="ECO:0000256" key="4">
    <source>
        <dbReference type="SAM" id="MobiDB-lite"/>
    </source>
</evidence>
<reference evidence="7" key="1">
    <citation type="journal article" date="2014" name="Int. J. Syst. Evol. Microbiol.">
        <title>Complete genome sequence of Corynebacterium casei LMG S-19264T (=DSM 44701T), isolated from a smear-ripened cheese.</title>
        <authorList>
            <consortium name="US DOE Joint Genome Institute (JGI-PGF)"/>
            <person name="Walter F."/>
            <person name="Albersmeier A."/>
            <person name="Kalinowski J."/>
            <person name="Ruckert C."/>
        </authorList>
    </citation>
    <scope>NUCLEOTIDE SEQUENCE</scope>
    <source>
        <strain evidence="7">JCM 19831</strain>
    </source>
</reference>
<dbReference type="SUPFAM" id="SSF52540">
    <property type="entry name" value="P-loop containing nucleoside triphosphate hydrolases"/>
    <property type="match status" value="1"/>
</dbReference>
<protein>
    <recommendedName>
        <fullName evidence="6">ABC transporter domain-containing protein</fullName>
    </recommendedName>
</protein>
<feature type="transmembrane region" description="Helical" evidence="5">
    <location>
        <begin position="395"/>
        <end position="423"/>
    </location>
</feature>
<feature type="domain" description="ABC transporter" evidence="6">
    <location>
        <begin position="8"/>
        <end position="237"/>
    </location>
</feature>
<dbReference type="EMBL" id="BMPI01000001">
    <property type="protein sequence ID" value="GGM03403.1"/>
    <property type="molecule type" value="Genomic_DNA"/>
</dbReference>
<reference evidence="7" key="2">
    <citation type="submission" date="2020-09" db="EMBL/GenBank/DDBJ databases">
        <authorList>
            <person name="Sun Q."/>
            <person name="Ohkuma M."/>
        </authorList>
    </citation>
    <scope>NUCLEOTIDE SEQUENCE</scope>
    <source>
        <strain evidence="7">JCM 19831</strain>
    </source>
</reference>
<evidence type="ECO:0000313" key="7">
    <source>
        <dbReference type="EMBL" id="GGM03403.1"/>
    </source>
</evidence>
<proteinExistence type="predicted"/>
<dbReference type="InterPro" id="IPR051782">
    <property type="entry name" value="ABC_Transporter_VariousFunc"/>
</dbReference>
<feature type="compositionally biased region" description="Polar residues" evidence="4">
    <location>
        <begin position="254"/>
        <end position="264"/>
    </location>
</feature>
<feature type="compositionally biased region" description="Basic and acidic residues" evidence="4">
    <location>
        <begin position="275"/>
        <end position="287"/>
    </location>
</feature>
<sequence>MSVQSIALEARDVSKRYRNVWALRECSFRLPANRIIALVGANGAGKSTLMSIISGMLAATSGSLLVNSRPMVKGRTGTADAGSRVAILAQDKPLYRDFSAADMLRFGRATNREWDQRRALSWLERFDVPLDRRCGKLSGGQRTQVALAVALGSRPAVLLLDEPLSNLDPVARTDVTGELMAEAADSDMTVMLSTHIVAELSGVCDHLLLLDAGRPLLTGDVEELLDSHLRLTGPRAERPPGPGAIVQAQHTDRQSTFVVSSTGRTGCARRRRPRMDHPTRRPGRADPDLPQGIGQDAPGPGGGSMTPTTRPRLATHHEDSTEHTAAPDGNASGLIWLTWRQHRWTLLGTLVLAAVLVGWMTYLSNELTDLYHQCHDTLCPEQSPQGDRLAGTSSLALTLASLLTLVQYMPMLIGVFIGVPVLSREHEQRTLLLAWSQDVSPARWLWTKLSLLGLFVAAVTAAVAGASDHLEHALASVSKGSLFQYRTFLDTGMLPLAVSICWFAVGVALGAAVKRTLPAVFGVAAGFIGLMLLVRWRFPTLIEPLSGYRQLGVPDDLLDKNALIVKGGFVNYSADQPSGLYDASRHQLTGAELERLCPPDNGATTALSCYVDNHLQQHIMYQPSSRIPDFHLIIGAGYLGLAAVALAAAWLIVRRTDLSAG</sequence>
<dbReference type="Proteomes" id="UP000642070">
    <property type="component" value="Unassembled WGS sequence"/>
</dbReference>
<evidence type="ECO:0000256" key="3">
    <source>
        <dbReference type="ARBA" id="ARBA00022840"/>
    </source>
</evidence>
<dbReference type="PROSITE" id="PS50893">
    <property type="entry name" value="ABC_TRANSPORTER_2"/>
    <property type="match status" value="1"/>
</dbReference>
<feature type="transmembrane region" description="Helical" evidence="5">
    <location>
        <begin position="519"/>
        <end position="538"/>
    </location>
</feature>
<dbReference type="InterPro" id="IPR027417">
    <property type="entry name" value="P-loop_NTPase"/>
</dbReference>